<proteinExistence type="predicted"/>
<accession>A0A414AES5</accession>
<sequence>MRGLKRNQKTLYYQLYASNIPVYETDLDGNIITDPVTGEPLLTGETKVGYVDPVQFRANVSANRGEAQSDPFGIDLSYDKTMVSCNMDLPIDELSVLFVDKKPVFADDGNLTNTADYKVVKVAKSLNSTLYAIKKITEGMDND</sequence>
<gene>
    <name evidence="1" type="ORF">DW839_31885</name>
</gene>
<dbReference type="Proteomes" id="UP000283975">
    <property type="component" value="Unassembled WGS sequence"/>
</dbReference>
<dbReference type="AlphaFoldDB" id="A0A414AES5"/>
<evidence type="ECO:0000313" key="2">
    <source>
        <dbReference type="Proteomes" id="UP000283975"/>
    </source>
</evidence>
<comment type="caution">
    <text evidence="1">The sequence shown here is derived from an EMBL/GenBank/DDBJ whole genome shotgun (WGS) entry which is preliminary data.</text>
</comment>
<protein>
    <submittedName>
        <fullName evidence="1">Uncharacterized protein</fullName>
    </submittedName>
</protein>
<reference evidence="1 2" key="1">
    <citation type="submission" date="2018-08" db="EMBL/GenBank/DDBJ databases">
        <title>A genome reference for cultivated species of the human gut microbiota.</title>
        <authorList>
            <person name="Zou Y."/>
            <person name="Xue W."/>
            <person name="Luo G."/>
        </authorList>
    </citation>
    <scope>NUCLEOTIDE SEQUENCE [LARGE SCALE GENOMIC DNA]</scope>
    <source>
        <strain evidence="1 2">AM35-14</strain>
    </source>
</reference>
<dbReference type="EMBL" id="QSHZ01000069">
    <property type="protein sequence ID" value="RHC45807.1"/>
    <property type="molecule type" value="Genomic_DNA"/>
</dbReference>
<organism evidence="1 2">
    <name type="scientific">Enterocloster bolteae</name>
    <dbReference type="NCBI Taxonomy" id="208479"/>
    <lineage>
        <taxon>Bacteria</taxon>
        <taxon>Bacillati</taxon>
        <taxon>Bacillota</taxon>
        <taxon>Clostridia</taxon>
        <taxon>Lachnospirales</taxon>
        <taxon>Lachnospiraceae</taxon>
        <taxon>Enterocloster</taxon>
    </lineage>
</organism>
<evidence type="ECO:0000313" key="1">
    <source>
        <dbReference type="EMBL" id="RHC45807.1"/>
    </source>
</evidence>
<name>A0A414AES5_9FIRM</name>